<dbReference type="Proteomes" id="UP001595906">
    <property type="component" value="Unassembled WGS sequence"/>
</dbReference>
<keyword evidence="2" id="KW-1185">Reference proteome</keyword>
<organism evidence="1 2">
    <name type="scientific">Parasediminibacterium paludis</name>
    <dbReference type="NCBI Taxonomy" id="908966"/>
    <lineage>
        <taxon>Bacteria</taxon>
        <taxon>Pseudomonadati</taxon>
        <taxon>Bacteroidota</taxon>
        <taxon>Chitinophagia</taxon>
        <taxon>Chitinophagales</taxon>
        <taxon>Chitinophagaceae</taxon>
        <taxon>Parasediminibacterium</taxon>
    </lineage>
</organism>
<proteinExistence type="predicted"/>
<comment type="caution">
    <text evidence="1">The sequence shown here is derived from an EMBL/GenBank/DDBJ whole genome shotgun (WGS) entry which is preliminary data.</text>
</comment>
<name>A0ABV8PYM3_9BACT</name>
<dbReference type="EMBL" id="JBHSDC010000018">
    <property type="protein sequence ID" value="MFC4232141.1"/>
    <property type="molecule type" value="Genomic_DNA"/>
</dbReference>
<reference evidence="2" key="1">
    <citation type="journal article" date="2019" name="Int. J. Syst. Evol. Microbiol.">
        <title>The Global Catalogue of Microorganisms (GCM) 10K type strain sequencing project: providing services to taxonomists for standard genome sequencing and annotation.</title>
        <authorList>
            <consortium name="The Broad Institute Genomics Platform"/>
            <consortium name="The Broad Institute Genome Sequencing Center for Infectious Disease"/>
            <person name="Wu L."/>
            <person name="Ma J."/>
        </authorList>
    </citation>
    <scope>NUCLEOTIDE SEQUENCE [LARGE SCALE GENOMIC DNA]</scope>
    <source>
        <strain evidence="2">CECT 8010</strain>
    </source>
</reference>
<gene>
    <name evidence="1" type="ORF">ACFOW1_09580</name>
</gene>
<protein>
    <submittedName>
        <fullName evidence="1">Uncharacterized protein</fullName>
    </submittedName>
</protein>
<evidence type="ECO:0000313" key="1">
    <source>
        <dbReference type="EMBL" id="MFC4232141.1"/>
    </source>
</evidence>
<evidence type="ECO:0000313" key="2">
    <source>
        <dbReference type="Proteomes" id="UP001595906"/>
    </source>
</evidence>
<sequence>MQEKNKLKTAIFKPMIFDEVCFNALKGSFQIKYQVLTTQDVTPTFVFITNKVKYFALGAEIKAWYQFGKWWLKCDYWEVEKEEERRYFLRN</sequence>
<accession>A0ABV8PYM3</accession>
<dbReference type="RefSeq" id="WP_379013882.1">
    <property type="nucleotide sequence ID" value="NZ_JBHSDC010000018.1"/>
</dbReference>